<dbReference type="InterPro" id="IPR029045">
    <property type="entry name" value="ClpP/crotonase-like_dom_sf"/>
</dbReference>
<accession>A0A1G2PUF9</accession>
<dbReference type="EMBL" id="MHSW01000015">
    <property type="protein sequence ID" value="OHA51978.1"/>
    <property type="molecule type" value="Genomic_DNA"/>
</dbReference>
<dbReference type="PANTHER" id="PTHR42987:SF6">
    <property type="entry name" value="PROTEINASE IV"/>
    <property type="match status" value="1"/>
</dbReference>
<comment type="caution">
    <text evidence="6">The sequence shown here is derived from an EMBL/GenBank/DDBJ whole genome shotgun (WGS) entry which is preliminary data.</text>
</comment>
<keyword evidence="4" id="KW-0720">Serine protease</keyword>
<evidence type="ECO:0000256" key="3">
    <source>
        <dbReference type="ARBA" id="ARBA00022801"/>
    </source>
</evidence>
<keyword evidence="3" id="KW-0378">Hydrolase</keyword>
<dbReference type="InterPro" id="IPR002142">
    <property type="entry name" value="Peptidase_S49"/>
</dbReference>
<comment type="similarity">
    <text evidence="1">Belongs to the peptidase S49 family.</text>
</comment>
<dbReference type="CDD" id="cd07023">
    <property type="entry name" value="S49_Sppa_N_C"/>
    <property type="match status" value="1"/>
</dbReference>
<dbReference type="InterPro" id="IPR047272">
    <property type="entry name" value="S49_SppA_C"/>
</dbReference>
<dbReference type="PANTHER" id="PTHR42987">
    <property type="entry name" value="PEPTIDASE S49"/>
    <property type="match status" value="1"/>
</dbReference>
<keyword evidence="2" id="KW-0645">Protease</keyword>
<sequence>MQLVEHIVDGNGNGKYKIYTVDLCGPIVDEASGGGLMRRNPAQVSARYFEVIAQRIRNDPNARGVFLRINSPGGMATASEALYTELDLIRQKIPIFAYADGICASGSYMAALGANKIFAQPSAWIGSIGVIMQKIDVSEGLAKIGIKAETIKSAPLKDAFSQFKPMNEIEREYLEGLLAHTFERFKMLVRINRDIAGEEEVFSAKVFHAQEAKALGLIDGIGTIYQTRAAFLHYLKERYPNIPLDRYSWVKLLPKQSRFGNLLGALEMKTNLFPEINAVSLMLANPGPWYIWMP</sequence>
<dbReference type="AlphaFoldDB" id="A0A1G2PUF9"/>
<dbReference type="GO" id="GO:0008236">
    <property type="term" value="F:serine-type peptidase activity"/>
    <property type="evidence" value="ECO:0007669"/>
    <property type="project" value="UniProtKB-KW"/>
</dbReference>
<proteinExistence type="inferred from homology"/>
<dbReference type="Pfam" id="PF01343">
    <property type="entry name" value="Peptidase_S49"/>
    <property type="match status" value="1"/>
</dbReference>
<dbReference type="SUPFAM" id="SSF52096">
    <property type="entry name" value="ClpP/crotonase"/>
    <property type="match status" value="1"/>
</dbReference>
<dbReference type="InterPro" id="IPR004635">
    <property type="entry name" value="Pept_S49_SppA"/>
</dbReference>
<protein>
    <recommendedName>
        <fullName evidence="5">Peptidase S49 domain-containing protein</fullName>
    </recommendedName>
</protein>
<name>A0A1G2PUF9_9BACT</name>
<dbReference type="GO" id="GO:0006508">
    <property type="term" value="P:proteolysis"/>
    <property type="evidence" value="ECO:0007669"/>
    <property type="project" value="UniProtKB-KW"/>
</dbReference>
<evidence type="ECO:0000313" key="7">
    <source>
        <dbReference type="Proteomes" id="UP000176951"/>
    </source>
</evidence>
<evidence type="ECO:0000256" key="4">
    <source>
        <dbReference type="ARBA" id="ARBA00022825"/>
    </source>
</evidence>
<reference evidence="6 7" key="1">
    <citation type="journal article" date="2016" name="Nat. Commun.">
        <title>Thousands of microbial genomes shed light on interconnected biogeochemical processes in an aquifer system.</title>
        <authorList>
            <person name="Anantharaman K."/>
            <person name="Brown C.T."/>
            <person name="Hug L.A."/>
            <person name="Sharon I."/>
            <person name="Castelle C.J."/>
            <person name="Probst A.J."/>
            <person name="Thomas B.C."/>
            <person name="Singh A."/>
            <person name="Wilkins M.J."/>
            <person name="Karaoz U."/>
            <person name="Brodie E.L."/>
            <person name="Williams K.H."/>
            <person name="Hubbard S.S."/>
            <person name="Banfield J.F."/>
        </authorList>
    </citation>
    <scope>NUCLEOTIDE SEQUENCE [LARGE SCALE GENOMIC DNA]</scope>
</reference>
<dbReference type="NCBIfam" id="TIGR00706">
    <property type="entry name" value="SppA_dom"/>
    <property type="match status" value="1"/>
</dbReference>
<feature type="domain" description="Peptidase S49" evidence="5">
    <location>
        <begin position="90"/>
        <end position="227"/>
    </location>
</feature>
<evidence type="ECO:0000313" key="6">
    <source>
        <dbReference type="EMBL" id="OHA51978.1"/>
    </source>
</evidence>
<evidence type="ECO:0000256" key="2">
    <source>
        <dbReference type="ARBA" id="ARBA00022670"/>
    </source>
</evidence>
<dbReference type="Gene3D" id="6.20.330.10">
    <property type="match status" value="1"/>
</dbReference>
<dbReference type="Proteomes" id="UP000176951">
    <property type="component" value="Unassembled WGS sequence"/>
</dbReference>
<evidence type="ECO:0000259" key="5">
    <source>
        <dbReference type="Pfam" id="PF01343"/>
    </source>
</evidence>
<organism evidence="6 7">
    <name type="scientific">Candidatus Terrybacteria bacterium RIFCSPLOWO2_01_FULL_40_23</name>
    <dbReference type="NCBI Taxonomy" id="1802366"/>
    <lineage>
        <taxon>Bacteria</taxon>
        <taxon>Candidatus Terryibacteriota</taxon>
    </lineage>
</organism>
<dbReference type="Gene3D" id="3.90.226.10">
    <property type="entry name" value="2-enoyl-CoA Hydratase, Chain A, domain 1"/>
    <property type="match status" value="1"/>
</dbReference>
<evidence type="ECO:0000256" key="1">
    <source>
        <dbReference type="ARBA" id="ARBA00008683"/>
    </source>
</evidence>
<gene>
    <name evidence="6" type="ORF">A3A97_02610</name>
</gene>